<dbReference type="Proteomes" id="UP001144191">
    <property type="component" value="Unassembled WGS sequence"/>
</dbReference>
<name>A0A9W6AGF8_ASPNG</name>
<organism evidence="2 3">
    <name type="scientific">Aspergillus niger</name>
    <dbReference type="NCBI Taxonomy" id="5061"/>
    <lineage>
        <taxon>Eukaryota</taxon>
        <taxon>Fungi</taxon>
        <taxon>Dikarya</taxon>
        <taxon>Ascomycota</taxon>
        <taxon>Pezizomycotina</taxon>
        <taxon>Eurotiomycetes</taxon>
        <taxon>Eurotiomycetidae</taxon>
        <taxon>Eurotiales</taxon>
        <taxon>Aspergillaceae</taxon>
        <taxon>Aspergillus</taxon>
        <taxon>Aspergillus subgen. Circumdati</taxon>
    </lineage>
</organism>
<feature type="compositionally biased region" description="Basic and acidic residues" evidence="1">
    <location>
        <begin position="256"/>
        <end position="274"/>
    </location>
</feature>
<reference evidence="2" key="1">
    <citation type="submission" date="2022-07" db="EMBL/GenBank/DDBJ databases">
        <title>Taxonomy of Aspergillus series Nigri: significant species reduction supported by multi-species coalescent approaches.</title>
        <authorList>
            <person name="Bian C."/>
            <person name="Kusuya Y."/>
            <person name="Sklenar F."/>
            <person name="D'hooge E."/>
            <person name="Yaguchi T."/>
            <person name="Takahashi H."/>
            <person name="Hubka V."/>
        </authorList>
    </citation>
    <scope>NUCLEOTIDE SEQUENCE</scope>
    <source>
        <strain evidence="2">IFM 63604</strain>
    </source>
</reference>
<dbReference type="EMBL" id="BRPB01000301">
    <property type="protein sequence ID" value="GLA56192.1"/>
    <property type="molecule type" value="Genomic_DNA"/>
</dbReference>
<protein>
    <submittedName>
        <fullName evidence="2">GRB10 interacting GYF protein 1</fullName>
    </submittedName>
</protein>
<feature type="compositionally biased region" description="Polar residues" evidence="1">
    <location>
        <begin position="216"/>
        <end position="255"/>
    </location>
</feature>
<comment type="caution">
    <text evidence="2">The sequence shown here is derived from an EMBL/GenBank/DDBJ whole genome shotgun (WGS) entry which is preliminary data.</text>
</comment>
<dbReference type="AlphaFoldDB" id="A0A9W6AGF8"/>
<sequence length="356" mass="40347">MYANPPAFTISWAYICPGCQQPFLPRFPGDQLVACPRCQKIFNPVHPAQPLPVQFQPQGGYPFQLQQRALGPQRPWISQQALAPQRAIAVQNAIARQQLSPTARRHQEALFQTEMRQIVGPTFQQQQALLQRVNSRPQVEAHMSSGGTPGADSDHSGQSQAESQQRNPAVQSAQHDRVSDVAQTDHVVHVPRASQAHHEGEQNQVSQRVPHHRVSDSSQSNHIRASRQNHYQGDPNQAIQPTPNDGESHSTQTNDVSERVQHQDEQRPAIKQDEESQNEEQQQRAPQQTRAQNNQRTITDQCLRQRGITWSTSGIVPPRSERERRRMVYLLMFLPSIMESLQQTRSASQSRVFKQE</sequence>
<feature type="compositionally biased region" description="Low complexity" evidence="1">
    <location>
        <begin position="279"/>
        <end position="297"/>
    </location>
</feature>
<proteinExistence type="predicted"/>
<evidence type="ECO:0000313" key="3">
    <source>
        <dbReference type="Proteomes" id="UP001144191"/>
    </source>
</evidence>
<feature type="region of interest" description="Disordered" evidence="1">
    <location>
        <begin position="134"/>
        <end position="297"/>
    </location>
</feature>
<feature type="compositionally biased region" description="Polar residues" evidence="1">
    <location>
        <begin position="156"/>
        <end position="173"/>
    </location>
</feature>
<gene>
    <name evidence="2" type="ORF">AnigIFM63604_005541</name>
</gene>
<evidence type="ECO:0000313" key="2">
    <source>
        <dbReference type="EMBL" id="GLA56192.1"/>
    </source>
</evidence>
<accession>A0A9W6AGF8</accession>
<evidence type="ECO:0000256" key="1">
    <source>
        <dbReference type="SAM" id="MobiDB-lite"/>
    </source>
</evidence>